<dbReference type="GO" id="GO:0009061">
    <property type="term" value="P:anaerobic respiration"/>
    <property type="evidence" value="ECO:0007669"/>
    <property type="project" value="TreeGrafter"/>
</dbReference>
<dbReference type="GO" id="GO:0009055">
    <property type="term" value="F:electron transfer activity"/>
    <property type="evidence" value="ECO:0007669"/>
    <property type="project" value="TreeGrafter"/>
</dbReference>
<organism evidence="13 14">
    <name type="scientific">Thermanaerosceptrum fracticalcis</name>
    <dbReference type="NCBI Taxonomy" id="1712410"/>
    <lineage>
        <taxon>Bacteria</taxon>
        <taxon>Bacillati</taxon>
        <taxon>Bacillota</taxon>
        <taxon>Clostridia</taxon>
        <taxon>Eubacteriales</taxon>
        <taxon>Peptococcaceae</taxon>
        <taxon>Thermanaerosceptrum</taxon>
    </lineage>
</organism>
<dbReference type="GO" id="GO:0005886">
    <property type="term" value="C:plasma membrane"/>
    <property type="evidence" value="ECO:0007669"/>
    <property type="project" value="UniProtKB-SubCell"/>
</dbReference>
<feature type="domain" description="NapC/NirT cytochrome c N-terminal" evidence="12">
    <location>
        <begin position="14"/>
        <end position="105"/>
    </location>
</feature>
<evidence type="ECO:0000313" key="14">
    <source>
        <dbReference type="Proteomes" id="UP000515847"/>
    </source>
</evidence>
<dbReference type="InterPro" id="IPR036280">
    <property type="entry name" value="Multihaem_cyt_sf"/>
</dbReference>
<evidence type="ECO:0000256" key="11">
    <source>
        <dbReference type="ARBA" id="ARBA00023136"/>
    </source>
</evidence>
<evidence type="ECO:0000256" key="4">
    <source>
        <dbReference type="ARBA" id="ARBA00022475"/>
    </source>
</evidence>
<dbReference type="AlphaFoldDB" id="A0A7G6DYK5"/>
<evidence type="ECO:0000313" key="13">
    <source>
        <dbReference type="EMBL" id="QNB44909.1"/>
    </source>
</evidence>
<dbReference type="EMBL" id="CP045798">
    <property type="protein sequence ID" value="QNB44909.1"/>
    <property type="molecule type" value="Genomic_DNA"/>
</dbReference>
<evidence type="ECO:0000256" key="6">
    <source>
        <dbReference type="ARBA" id="ARBA00022692"/>
    </source>
</evidence>
<evidence type="ECO:0000259" key="12">
    <source>
        <dbReference type="Pfam" id="PF03264"/>
    </source>
</evidence>
<keyword evidence="9" id="KW-1133">Transmembrane helix</keyword>
<evidence type="ECO:0000256" key="5">
    <source>
        <dbReference type="ARBA" id="ARBA00022617"/>
    </source>
</evidence>
<evidence type="ECO:0000256" key="9">
    <source>
        <dbReference type="ARBA" id="ARBA00022989"/>
    </source>
</evidence>
<keyword evidence="6" id="KW-0812">Transmembrane</keyword>
<keyword evidence="11" id="KW-0472">Membrane</keyword>
<dbReference type="Pfam" id="PF03264">
    <property type="entry name" value="Cytochrom_NNT"/>
    <property type="match status" value="1"/>
</dbReference>
<dbReference type="InterPro" id="IPR038266">
    <property type="entry name" value="NapC/NirT_cytc_sf"/>
</dbReference>
<protein>
    <recommendedName>
        <fullName evidence="12">NapC/NirT cytochrome c N-terminal domain-containing protein</fullName>
    </recommendedName>
</protein>
<name>A0A7G6DYK5_THEFR</name>
<dbReference type="PANTHER" id="PTHR30333:SF1">
    <property type="entry name" value="CYTOCHROME C-TYPE PROTEIN NAPC"/>
    <property type="match status" value="1"/>
</dbReference>
<dbReference type="Proteomes" id="UP000515847">
    <property type="component" value="Chromosome"/>
</dbReference>
<keyword evidence="3" id="KW-0813">Transport</keyword>
<dbReference type="KEGG" id="tfr:BR63_00340"/>
<evidence type="ECO:0000256" key="10">
    <source>
        <dbReference type="ARBA" id="ARBA00023004"/>
    </source>
</evidence>
<dbReference type="SUPFAM" id="SSF48695">
    <property type="entry name" value="Multiheme cytochromes"/>
    <property type="match status" value="1"/>
</dbReference>
<evidence type="ECO:0000256" key="1">
    <source>
        <dbReference type="ARBA" id="ARBA00004236"/>
    </source>
</evidence>
<proteinExistence type="inferred from homology"/>
<reference evidence="13 14" key="1">
    <citation type="journal article" date="2019" name="Front. Microbiol.">
        <title>Thermoanaerosceptrum fracticalcis gen. nov. sp. nov., a Novel Fumarate-Fermenting Microorganism From a Deep Fractured Carbonate Aquifer of the US Great Basin.</title>
        <authorList>
            <person name="Hamilton-Brehm S.D."/>
            <person name="Stewart L.E."/>
            <person name="Zavarin M."/>
            <person name="Caldwell M."/>
            <person name="Lawson P.A."/>
            <person name="Onstott T.C."/>
            <person name="Grzymski J."/>
            <person name="Neveux I."/>
            <person name="Lollar B.S."/>
            <person name="Russell C.E."/>
            <person name="Moser D.P."/>
        </authorList>
    </citation>
    <scope>NUCLEOTIDE SEQUENCE [LARGE SCALE GENOMIC DNA]</scope>
    <source>
        <strain evidence="13 14">DRI-13</strain>
    </source>
</reference>
<keyword evidence="10" id="KW-0408">Iron</keyword>
<accession>A0A7G6DYK5</accession>
<comment type="similarity">
    <text evidence="2">Belongs to the NapC/NirT/NrfH family.</text>
</comment>
<comment type="subcellular location">
    <subcellularLocation>
        <location evidence="1">Cell membrane</location>
    </subcellularLocation>
</comment>
<sequence>MHKFGLYYRAKYWSQLTVRLTDSGEFCASCHVMQPVYQVWKHSAHSPVANCNTCHVPHNLVLKPLYKAKSGMWDSYVFFTGQTPLVLEAKKNTKRIVKENCLECHGTLLRNVNMEGRECIEM</sequence>
<keyword evidence="8" id="KW-0249">Electron transport</keyword>
<dbReference type="InterPro" id="IPR005126">
    <property type="entry name" value="NapC/NirT_cyt_c_N"/>
</dbReference>
<evidence type="ECO:0000256" key="8">
    <source>
        <dbReference type="ARBA" id="ARBA00022982"/>
    </source>
</evidence>
<gene>
    <name evidence="13" type="ORF">BR63_00340</name>
</gene>
<keyword evidence="4" id="KW-1003">Cell membrane</keyword>
<dbReference type="InterPro" id="IPR051174">
    <property type="entry name" value="Cytochrome_c-type_ET"/>
</dbReference>
<dbReference type="GO" id="GO:0046872">
    <property type="term" value="F:metal ion binding"/>
    <property type="evidence" value="ECO:0007669"/>
    <property type="project" value="UniProtKB-KW"/>
</dbReference>
<keyword evidence="14" id="KW-1185">Reference proteome</keyword>
<dbReference type="Gene3D" id="1.10.3820.10">
    <property type="entry name" value="Di-heme elbow motif domain"/>
    <property type="match status" value="1"/>
</dbReference>
<keyword evidence="7" id="KW-0479">Metal-binding</keyword>
<keyword evidence="5" id="KW-0349">Heme</keyword>
<dbReference type="PANTHER" id="PTHR30333">
    <property type="entry name" value="CYTOCHROME C-TYPE PROTEIN"/>
    <property type="match status" value="1"/>
</dbReference>
<evidence type="ECO:0000256" key="7">
    <source>
        <dbReference type="ARBA" id="ARBA00022723"/>
    </source>
</evidence>
<evidence type="ECO:0000256" key="3">
    <source>
        <dbReference type="ARBA" id="ARBA00022448"/>
    </source>
</evidence>
<evidence type="ECO:0000256" key="2">
    <source>
        <dbReference type="ARBA" id="ARBA00007395"/>
    </source>
</evidence>